<reference evidence="1 2" key="1">
    <citation type="journal article" date="2019" name="Sci. Rep.">
        <title>Orb-weaving spider Araneus ventricosus genome elucidates the spidroin gene catalogue.</title>
        <authorList>
            <person name="Kono N."/>
            <person name="Nakamura H."/>
            <person name="Ohtoshi R."/>
            <person name="Moran D.A.P."/>
            <person name="Shinohara A."/>
            <person name="Yoshida Y."/>
            <person name="Fujiwara M."/>
            <person name="Mori M."/>
            <person name="Tomita M."/>
            <person name="Arakawa K."/>
        </authorList>
    </citation>
    <scope>NUCLEOTIDE SEQUENCE [LARGE SCALE GENOMIC DNA]</scope>
</reference>
<evidence type="ECO:0000313" key="2">
    <source>
        <dbReference type="Proteomes" id="UP000499080"/>
    </source>
</evidence>
<comment type="caution">
    <text evidence="1">The sequence shown here is derived from an EMBL/GenBank/DDBJ whole genome shotgun (WGS) entry which is preliminary data.</text>
</comment>
<dbReference type="AlphaFoldDB" id="A0A4Y2VTJ8"/>
<dbReference type="Proteomes" id="UP000499080">
    <property type="component" value="Unassembled WGS sequence"/>
</dbReference>
<organism evidence="1 2">
    <name type="scientific">Araneus ventricosus</name>
    <name type="common">Orbweaver spider</name>
    <name type="synonym">Epeira ventricosa</name>
    <dbReference type="NCBI Taxonomy" id="182803"/>
    <lineage>
        <taxon>Eukaryota</taxon>
        <taxon>Metazoa</taxon>
        <taxon>Ecdysozoa</taxon>
        <taxon>Arthropoda</taxon>
        <taxon>Chelicerata</taxon>
        <taxon>Arachnida</taxon>
        <taxon>Araneae</taxon>
        <taxon>Araneomorphae</taxon>
        <taxon>Entelegynae</taxon>
        <taxon>Araneoidea</taxon>
        <taxon>Araneidae</taxon>
        <taxon>Araneus</taxon>
    </lineage>
</organism>
<sequence>MSSTLIKVCHHHLQKKLAALRVKYGGNSVTIPVLSVCFVKVELSPSSLSIFHFQSNDDASVKKELYCRLKEIKMEDAGSIPASAAYHDTPLSNVFD</sequence>
<protein>
    <submittedName>
        <fullName evidence="1">Uncharacterized protein</fullName>
    </submittedName>
</protein>
<keyword evidence="2" id="KW-1185">Reference proteome</keyword>
<proteinExistence type="predicted"/>
<accession>A0A4Y2VTJ8</accession>
<evidence type="ECO:0000313" key="1">
    <source>
        <dbReference type="EMBL" id="GBO27190.1"/>
    </source>
</evidence>
<dbReference type="EMBL" id="BGPR01050180">
    <property type="protein sequence ID" value="GBO27190.1"/>
    <property type="molecule type" value="Genomic_DNA"/>
</dbReference>
<name>A0A4Y2VTJ8_ARAVE</name>
<gene>
    <name evidence="1" type="ORF">AVEN_261414_1</name>
</gene>